<name>A0ABY5C3T0_9LACO</name>
<proteinExistence type="inferred from homology"/>
<dbReference type="Gene3D" id="3.40.50.970">
    <property type="match status" value="2"/>
</dbReference>
<evidence type="ECO:0000259" key="13">
    <source>
        <dbReference type="Pfam" id="PF02775"/>
    </source>
</evidence>
<dbReference type="InterPro" id="IPR029061">
    <property type="entry name" value="THDP-binding"/>
</dbReference>
<dbReference type="InterPro" id="IPR047214">
    <property type="entry name" value="TPP_PDC_IPDC"/>
</dbReference>
<dbReference type="InterPro" id="IPR012000">
    <property type="entry name" value="Thiamin_PyroP_enz_cen_dom"/>
</dbReference>
<dbReference type="InterPro" id="IPR029035">
    <property type="entry name" value="DHS-like_NAD/FAD-binding_dom"/>
</dbReference>
<gene>
    <name evidence="15" type="ORF">M8332_04130</name>
</gene>
<evidence type="ECO:0000256" key="8">
    <source>
        <dbReference type="ARBA" id="ARBA00022842"/>
    </source>
</evidence>
<dbReference type="CDD" id="cd07038">
    <property type="entry name" value="TPP_PYR_PDC_IPDC_like"/>
    <property type="match status" value="1"/>
</dbReference>
<feature type="domain" description="Thiamine pyrophosphate enzyme N-terminal TPP-binding" evidence="14">
    <location>
        <begin position="13"/>
        <end position="118"/>
    </location>
</feature>
<evidence type="ECO:0000313" key="15">
    <source>
        <dbReference type="EMBL" id="USS92828.1"/>
    </source>
</evidence>
<feature type="domain" description="Thiamine pyrophosphate enzyme TPP-binding" evidence="13">
    <location>
        <begin position="398"/>
        <end position="530"/>
    </location>
</feature>
<dbReference type="Pfam" id="PF00205">
    <property type="entry name" value="TPP_enzyme_M"/>
    <property type="match status" value="1"/>
</dbReference>
<dbReference type="EMBL" id="CP097478">
    <property type="protein sequence ID" value="USS92828.1"/>
    <property type="molecule type" value="Genomic_DNA"/>
</dbReference>
<dbReference type="PANTHER" id="PTHR43452">
    <property type="entry name" value="PYRUVATE DECARBOXYLASE"/>
    <property type="match status" value="1"/>
</dbReference>
<evidence type="ECO:0000256" key="2">
    <source>
        <dbReference type="ARBA" id="ARBA00001964"/>
    </source>
</evidence>
<accession>A0ABY5C3T0</accession>
<evidence type="ECO:0000256" key="3">
    <source>
        <dbReference type="ARBA" id="ARBA00002938"/>
    </source>
</evidence>
<evidence type="ECO:0000256" key="7">
    <source>
        <dbReference type="ARBA" id="ARBA00022793"/>
    </source>
</evidence>
<dbReference type="Pfam" id="PF02776">
    <property type="entry name" value="TPP_enzyme_N"/>
    <property type="match status" value="1"/>
</dbReference>
<evidence type="ECO:0000256" key="5">
    <source>
        <dbReference type="ARBA" id="ARBA00020054"/>
    </source>
</evidence>
<evidence type="ECO:0000256" key="10">
    <source>
        <dbReference type="ARBA" id="ARBA00023239"/>
    </source>
</evidence>
<evidence type="ECO:0000313" key="16">
    <source>
        <dbReference type="Proteomes" id="UP001057532"/>
    </source>
</evidence>
<evidence type="ECO:0000256" key="9">
    <source>
        <dbReference type="ARBA" id="ARBA00023052"/>
    </source>
</evidence>
<dbReference type="InterPro" id="IPR011766">
    <property type="entry name" value="TPP_enzyme_TPP-bd"/>
</dbReference>
<dbReference type="Gene3D" id="3.40.50.1220">
    <property type="entry name" value="TPP-binding domain"/>
    <property type="match status" value="1"/>
</dbReference>
<sequence>MVKVGQGPMGLYTISDYLLDVLHYGQIREVFGVPGDYNLRFLDHILTRSDLEWCGNGNELNAAYLANGYARQLGLAAFVTTYGVGELSAINGFAGSQTEGVPVLEIVGLPTTATQQQQKRVHHSLGDGQFDHFQTMHQELGIMTEVVSSNHAVAAVNRVIRKLVTTKQPAYLGLPSDLTELPVHPTFKQLIPTLFTAPNATPVPTVPFQLMQQAVYQAEHPLVVIGQALAQFHLGAAVQAWLAAQGFPFVDLIESKGVVTESMSQFKGTYHGKIANAALQAQVEQADVVFLLGSSLSDVNTAGFTHQFDPEHTITMTPGVISIYGETLVEQSPEHFPTWIQQLCQCQRATPMPSSAPTVPVRPAEPVPQPQQPVTQAFYQAALAHFVQPNDVVITEQGTSQFTVEDLRLPTDAEVITQPLWASIGYAFPAALGSLLANPNRRHLLSIGDGSFLLTLQELGFAIQHQLTPIILLLDNQGYTIERVIHGEQARYHDVPQLNYQHLLMAFGATPETYRFAKITTETELITQFRNLQHATPKLTLLQIRLQKLDAPKTLRKFINLLYDDE</sequence>
<dbReference type="SUPFAM" id="SSF52518">
    <property type="entry name" value="Thiamin diphosphate-binding fold (THDP-binding)"/>
    <property type="match status" value="2"/>
</dbReference>
<keyword evidence="10" id="KW-0456">Lyase</keyword>
<comment type="similarity">
    <text evidence="4 11">Belongs to the TPP enzyme family.</text>
</comment>
<reference evidence="15" key="1">
    <citation type="submission" date="2022-05" db="EMBL/GenBank/DDBJ databases">
        <authorList>
            <person name="Oliphant S.A."/>
            <person name="Watson-Haigh N.S."/>
            <person name="Sumby K.M."/>
            <person name="Gardner J.M."/>
            <person name="Jiranek V."/>
        </authorList>
    </citation>
    <scope>NUCLEOTIDE SEQUENCE</scope>
    <source>
        <strain evidence="15">Ru20-1</strain>
    </source>
</reference>
<comment type="cofactor">
    <cofactor evidence="1">
        <name>a metal cation</name>
        <dbReference type="ChEBI" id="CHEBI:25213"/>
    </cofactor>
</comment>
<protein>
    <recommendedName>
        <fullName evidence="5">Alpha-keto-acid decarboxylase</fullName>
    </recommendedName>
</protein>
<dbReference type="Pfam" id="PF02775">
    <property type="entry name" value="TPP_enzyme_C"/>
    <property type="match status" value="1"/>
</dbReference>
<dbReference type="InterPro" id="IPR012110">
    <property type="entry name" value="PDC/IPDC-like"/>
</dbReference>
<dbReference type="InterPro" id="IPR047213">
    <property type="entry name" value="TPP_PYR_PDC_IPDC-like"/>
</dbReference>
<evidence type="ECO:0000256" key="11">
    <source>
        <dbReference type="RuleBase" id="RU362132"/>
    </source>
</evidence>
<keyword evidence="8" id="KW-0460">Magnesium</keyword>
<dbReference type="PANTHER" id="PTHR43452:SF30">
    <property type="entry name" value="PYRUVATE DECARBOXYLASE ISOZYME 1-RELATED"/>
    <property type="match status" value="1"/>
</dbReference>
<evidence type="ECO:0000256" key="4">
    <source>
        <dbReference type="ARBA" id="ARBA00007812"/>
    </source>
</evidence>
<keyword evidence="7" id="KW-0210">Decarboxylase</keyword>
<dbReference type="CDD" id="cd02005">
    <property type="entry name" value="TPP_PDC_IPDC"/>
    <property type="match status" value="1"/>
</dbReference>
<feature type="domain" description="Thiamine pyrophosphate enzyme central" evidence="12">
    <location>
        <begin position="213"/>
        <end position="314"/>
    </location>
</feature>
<dbReference type="Proteomes" id="UP001057532">
    <property type="component" value="Chromosome"/>
</dbReference>
<evidence type="ECO:0000259" key="12">
    <source>
        <dbReference type="Pfam" id="PF00205"/>
    </source>
</evidence>
<comment type="function">
    <text evidence="3">Decarboxylates branched-chain and aromatic alpha-keto acids to aldehydes.</text>
</comment>
<dbReference type="SUPFAM" id="SSF52467">
    <property type="entry name" value="DHS-like NAD/FAD-binding domain"/>
    <property type="match status" value="1"/>
</dbReference>
<evidence type="ECO:0000256" key="1">
    <source>
        <dbReference type="ARBA" id="ARBA00001920"/>
    </source>
</evidence>
<dbReference type="PIRSF" id="PIRSF036565">
    <property type="entry name" value="Pyruvt_ip_decrb"/>
    <property type="match status" value="1"/>
</dbReference>
<keyword evidence="9 11" id="KW-0786">Thiamine pyrophosphate</keyword>
<keyword evidence="16" id="KW-1185">Reference proteome</keyword>
<comment type="cofactor">
    <cofactor evidence="2">
        <name>thiamine diphosphate</name>
        <dbReference type="ChEBI" id="CHEBI:58937"/>
    </cofactor>
</comment>
<keyword evidence="6" id="KW-0479">Metal-binding</keyword>
<dbReference type="RefSeq" id="WP_252779587.1">
    <property type="nucleotide sequence ID" value="NZ_CP097478.1"/>
</dbReference>
<evidence type="ECO:0000259" key="14">
    <source>
        <dbReference type="Pfam" id="PF02776"/>
    </source>
</evidence>
<dbReference type="InterPro" id="IPR012001">
    <property type="entry name" value="Thiamin_PyroP_enz_TPP-bd_dom"/>
</dbReference>
<organism evidence="15 16">
    <name type="scientific">Fructilactobacillus ixorae</name>
    <dbReference type="NCBI Taxonomy" id="1750535"/>
    <lineage>
        <taxon>Bacteria</taxon>
        <taxon>Bacillati</taxon>
        <taxon>Bacillota</taxon>
        <taxon>Bacilli</taxon>
        <taxon>Lactobacillales</taxon>
        <taxon>Lactobacillaceae</taxon>
        <taxon>Fructilactobacillus</taxon>
    </lineage>
</organism>
<evidence type="ECO:0000256" key="6">
    <source>
        <dbReference type="ARBA" id="ARBA00022723"/>
    </source>
</evidence>